<accession>A0A0F9UX08</accession>
<dbReference type="AlphaFoldDB" id="A0A0F9UX08"/>
<gene>
    <name evidence="2" type="ORF">LCGC14_0478750</name>
</gene>
<feature type="compositionally biased region" description="Polar residues" evidence="1">
    <location>
        <begin position="1"/>
        <end position="18"/>
    </location>
</feature>
<evidence type="ECO:0000313" key="2">
    <source>
        <dbReference type="EMBL" id="KKN65736.1"/>
    </source>
</evidence>
<sequence>MKNYHTNISENTDSTVSAETPDGWTVTAANIESLPWHVSPGQVRLDNDGDLIVDRNLVKATIEKVNELLEEFKNCPCRKESVDF</sequence>
<name>A0A0F9UX08_9ZZZZ</name>
<organism evidence="2">
    <name type="scientific">marine sediment metagenome</name>
    <dbReference type="NCBI Taxonomy" id="412755"/>
    <lineage>
        <taxon>unclassified sequences</taxon>
        <taxon>metagenomes</taxon>
        <taxon>ecological metagenomes</taxon>
    </lineage>
</organism>
<comment type="caution">
    <text evidence="2">The sequence shown here is derived from an EMBL/GenBank/DDBJ whole genome shotgun (WGS) entry which is preliminary data.</text>
</comment>
<feature type="region of interest" description="Disordered" evidence="1">
    <location>
        <begin position="1"/>
        <end position="20"/>
    </location>
</feature>
<evidence type="ECO:0000256" key="1">
    <source>
        <dbReference type="SAM" id="MobiDB-lite"/>
    </source>
</evidence>
<dbReference type="EMBL" id="LAZR01000517">
    <property type="protein sequence ID" value="KKN65736.1"/>
    <property type="molecule type" value="Genomic_DNA"/>
</dbReference>
<proteinExistence type="predicted"/>
<protein>
    <submittedName>
        <fullName evidence="2">Uncharacterized protein</fullName>
    </submittedName>
</protein>
<reference evidence="2" key="1">
    <citation type="journal article" date="2015" name="Nature">
        <title>Complex archaea that bridge the gap between prokaryotes and eukaryotes.</title>
        <authorList>
            <person name="Spang A."/>
            <person name="Saw J.H."/>
            <person name="Jorgensen S.L."/>
            <person name="Zaremba-Niedzwiedzka K."/>
            <person name="Martijn J."/>
            <person name="Lind A.E."/>
            <person name="van Eijk R."/>
            <person name="Schleper C."/>
            <person name="Guy L."/>
            <person name="Ettema T.J."/>
        </authorList>
    </citation>
    <scope>NUCLEOTIDE SEQUENCE</scope>
</reference>